<proteinExistence type="predicted"/>
<dbReference type="Proteomes" id="UP000249081">
    <property type="component" value="Unassembled WGS sequence"/>
</dbReference>
<sequence length="61" mass="6520">MLAIFTSVGHPWDGPKAVANAEVDRQAQADAKICNAVEGTFGQGKRRFSPGHVMAKLAHKC</sequence>
<reference evidence="1 2" key="2">
    <citation type="submission" date="2018-06" db="EMBL/GenBank/DDBJ databases">
        <title>Metagenomic assembly of (sub)arctic Cyanobacteria and their associated microbiome from non-axenic cultures.</title>
        <authorList>
            <person name="Baurain D."/>
        </authorList>
    </citation>
    <scope>NUCLEOTIDE SEQUENCE [LARGE SCALE GENOMIC DNA]</scope>
    <source>
        <strain evidence="1">ULC041bin1</strain>
    </source>
</reference>
<dbReference type="AlphaFoldDB" id="A0A2W4XI82"/>
<protein>
    <submittedName>
        <fullName evidence="1">Uncharacterized protein</fullName>
    </submittedName>
</protein>
<evidence type="ECO:0000313" key="1">
    <source>
        <dbReference type="EMBL" id="PZO34315.1"/>
    </source>
</evidence>
<accession>A0A2W4XI82</accession>
<name>A0A2W4XI82_9CYAN</name>
<gene>
    <name evidence="1" type="ORF">DCF17_20595</name>
</gene>
<comment type="caution">
    <text evidence="1">The sequence shown here is derived from an EMBL/GenBank/DDBJ whole genome shotgun (WGS) entry which is preliminary data.</text>
</comment>
<organism evidence="1 2">
    <name type="scientific">Shackletoniella antarctica</name>
    <dbReference type="NCBI Taxonomy" id="268115"/>
    <lineage>
        <taxon>Bacteria</taxon>
        <taxon>Bacillati</taxon>
        <taxon>Cyanobacteriota</taxon>
        <taxon>Cyanophyceae</taxon>
        <taxon>Oculatellales</taxon>
        <taxon>Oculatellaceae</taxon>
        <taxon>Shackletoniella</taxon>
    </lineage>
</organism>
<evidence type="ECO:0000313" key="2">
    <source>
        <dbReference type="Proteomes" id="UP000249081"/>
    </source>
</evidence>
<reference evidence="2" key="1">
    <citation type="submission" date="2018-04" db="EMBL/GenBank/DDBJ databases">
        <authorList>
            <person name="Cornet L."/>
        </authorList>
    </citation>
    <scope>NUCLEOTIDE SEQUENCE [LARGE SCALE GENOMIC DNA]</scope>
</reference>
<dbReference type="EMBL" id="QBMN01000211">
    <property type="protein sequence ID" value="PZO34315.1"/>
    <property type="molecule type" value="Genomic_DNA"/>
</dbReference>